<name>A0A7M6DQQ3_9CNID</name>
<reference evidence="1" key="1">
    <citation type="submission" date="2021-01" db="UniProtKB">
        <authorList>
            <consortium name="EnsemblMetazoa"/>
        </authorList>
    </citation>
    <scope>IDENTIFICATION</scope>
</reference>
<dbReference type="Proteomes" id="UP000594262">
    <property type="component" value="Unplaced"/>
</dbReference>
<organism evidence="1 2">
    <name type="scientific">Clytia hemisphaerica</name>
    <dbReference type="NCBI Taxonomy" id="252671"/>
    <lineage>
        <taxon>Eukaryota</taxon>
        <taxon>Metazoa</taxon>
        <taxon>Cnidaria</taxon>
        <taxon>Hydrozoa</taxon>
        <taxon>Hydroidolina</taxon>
        <taxon>Leptothecata</taxon>
        <taxon>Obeliida</taxon>
        <taxon>Clytiidae</taxon>
        <taxon>Clytia</taxon>
    </lineage>
</organism>
<protein>
    <submittedName>
        <fullName evidence="1">Uncharacterized protein</fullName>
    </submittedName>
</protein>
<dbReference type="PANTHER" id="PTHR14817">
    <property type="entry name" value="COILED-COIL DOMAIN-CONTAINING PROTEIN 15"/>
    <property type="match status" value="1"/>
</dbReference>
<dbReference type="PANTHER" id="PTHR14817:SF2">
    <property type="entry name" value="COILED-COIL DOMAIN-CONTAINING PROTEIN 15"/>
    <property type="match status" value="1"/>
</dbReference>
<dbReference type="InterPro" id="IPR037693">
    <property type="entry name" value="CCDC15"/>
</dbReference>
<evidence type="ECO:0000313" key="1">
    <source>
        <dbReference type="EnsemblMetazoa" id="CLYHEMP023071.1"/>
    </source>
</evidence>
<dbReference type="EnsemblMetazoa" id="CLYHEMT023071.1">
    <property type="protein sequence ID" value="CLYHEMP023071.1"/>
    <property type="gene ID" value="CLYHEMG023071"/>
</dbReference>
<dbReference type="GO" id="GO:0005813">
    <property type="term" value="C:centrosome"/>
    <property type="evidence" value="ECO:0007669"/>
    <property type="project" value="TreeGrafter"/>
</dbReference>
<sequence>DKVIFCHFFITFRYYVIFSTFEKIPLNKSFYDSQNTDPISPSRSMKIFPRKSPILNKPLADEWTGSFEIKRYDGQNSAVITENAGLEVGVEKDTGNEFGYDQRGEENMEEEGINGTDSAIMIEEKCHFEDDTGVSSLHRDLVMKMCNNSNHGVLNDWKQNPKGGQYWNYRKIFMEIEREQVQEHRRKQEHRKRILRLKIEKEREREIKEGEISQFPEVTVVNTTADCDRLNNTNAKGVAVTPNKLKTDQQEDKENEEDETELYRYIDALRQTSKERTRINGVFLPPLCPCGPSIWDTHPESCANNCVFYKNPKGYIRALTTVLANNR</sequence>
<dbReference type="AlphaFoldDB" id="A0A7M6DQQ3"/>
<accession>A0A7M6DQQ3</accession>
<keyword evidence="2" id="KW-1185">Reference proteome</keyword>
<dbReference type="OrthoDB" id="10007210at2759"/>
<evidence type="ECO:0000313" key="2">
    <source>
        <dbReference type="Proteomes" id="UP000594262"/>
    </source>
</evidence>
<proteinExistence type="predicted"/>